<sequence length="301" mass="34533">MAPHPEEWQLWATKFEIALKSFKKQLADDLPKDVEGIPLLIERIKDLAASSENLQEDTSALKDQVKTLASSINTLREENNDLRDRVRLLEQEANQQDQLNARKSQEQQKLETNHERMKEEFYSAISAVKTFTDVFETERKQYKAEMQELKQQSGAEVQELRKAVEALLARKNVAADHAPAAVPPRAPRSRANSDATTVDDSMQVDQPPNHQQPVQAPHVRVMAMQNDMTLDEYLVYGNSAIMTWERQAVMDFVNGINEFARRKVIWEKLEQVGFTWANAVPEVQRMINGGRRRSTRRQLPA</sequence>
<evidence type="ECO:0000313" key="3">
    <source>
        <dbReference type="EMBL" id="KAL2041280.1"/>
    </source>
</evidence>
<accession>A0ABR4A862</accession>
<keyword evidence="1" id="KW-0175">Coiled coil</keyword>
<evidence type="ECO:0000256" key="2">
    <source>
        <dbReference type="SAM" id="MobiDB-lite"/>
    </source>
</evidence>
<keyword evidence="4" id="KW-1185">Reference proteome</keyword>
<evidence type="ECO:0000256" key="1">
    <source>
        <dbReference type="SAM" id="Coils"/>
    </source>
</evidence>
<dbReference type="Gene3D" id="1.10.287.1490">
    <property type="match status" value="1"/>
</dbReference>
<comment type="caution">
    <text evidence="3">The sequence shown here is derived from an EMBL/GenBank/DDBJ whole genome shotgun (WGS) entry which is preliminary data.</text>
</comment>
<feature type="region of interest" description="Disordered" evidence="2">
    <location>
        <begin position="176"/>
        <end position="214"/>
    </location>
</feature>
<proteinExistence type="predicted"/>
<feature type="coiled-coil region" evidence="1">
    <location>
        <begin position="44"/>
        <end position="170"/>
    </location>
</feature>
<evidence type="ECO:0000313" key="4">
    <source>
        <dbReference type="Proteomes" id="UP001590950"/>
    </source>
</evidence>
<dbReference type="EMBL" id="JBEFKJ010000017">
    <property type="protein sequence ID" value="KAL2041280.1"/>
    <property type="molecule type" value="Genomic_DNA"/>
</dbReference>
<reference evidence="3 4" key="1">
    <citation type="submission" date="2024-09" db="EMBL/GenBank/DDBJ databases">
        <title>Rethinking Asexuality: The Enigmatic Case of Functional Sexual Genes in Lepraria (Stereocaulaceae).</title>
        <authorList>
            <person name="Doellman M."/>
            <person name="Sun Y."/>
            <person name="Barcenas-Pena A."/>
            <person name="Lumbsch H.T."/>
            <person name="Grewe F."/>
        </authorList>
    </citation>
    <scope>NUCLEOTIDE SEQUENCE [LARGE SCALE GENOMIC DNA]</scope>
    <source>
        <strain evidence="3 4">Mercado 3170</strain>
    </source>
</reference>
<name>A0ABR4A862_9LECA</name>
<protein>
    <submittedName>
        <fullName evidence="3">Uncharacterized protein</fullName>
    </submittedName>
</protein>
<feature type="compositionally biased region" description="Polar residues" evidence="2">
    <location>
        <begin position="196"/>
        <end position="214"/>
    </location>
</feature>
<gene>
    <name evidence="3" type="ORF">N7G274_005662</name>
</gene>
<dbReference type="Proteomes" id="UP001590950">
    <property type="component" value="Unassembled WGS sequence"/>
</dbReference>
<organism evidence="3 4">
    <name type="scientific">Stereocaulon virgatum</name>
    <dbReference type="NCBI Taxonomy" id="373712"/>
    <lineage>
        <taxon>Eukaryota</taxon>
        <taxon>Fungi</taxon>
        <taxon>Dikarya</taxon>
        <taxon>Ascomycota</taxon>
        <taxon>Pezizomycotina</taxon>
        <taxon>Lecanoromycetes</taxon>
        <taxon>OSLEUM clade</taxon>
        <taxon>Lecanoromycetidae</taxon>
        <taxon>Lecanorales</taxon>
        <taxon>Lecanorineae</taxon>
        <taxon>Stereocaulaceae</taxon>
        <taxon>Stereocaulon</taxon>
    </lineage>
</organism>